<dbReference type="GO" id="GO:0003677">
    <property type="term" value="F:DNA binding"/>
    <property type="evidence" value="ECO:0007669"/>
    <property type="project" value="UniProtKB-KW"/>
</dbReference>
<dbReference type="Gramene" id="AET2Gv20256800.16">
    <property type="protein sequence ID" value="AET2Gv20256800.16"/>
    <property type="gene ID" value="AET2Gv20256800"/>
</dbReference>
<dbReference type="PANTHER" id="PTHR45623">
    <property type="entry name" value="CHROMODOMAIN-HELICASE-DNA-BINDING PROTEIN 3-RELATED-RELATED"/>
    <property type="match status" value="1"/>
</dbReference>
<reference evidence="7" key="3">
    <citation type="journal article" date="2017" name="Nature">
        <title>Genome sequence of the progenitor of the wheat D genome Aegilops tauschii.</title>
        <authorList>
            <person name="Luo M.C."/>
            <person name="Gu Y.Q."/>
            <person name="Puiu D."/>
            <person name="Wang H."/>
            <person name="Twardziok S.O."/>
            <person name="Deal K.R."/>
            <person name="Huo N."/>
            <person name="Zhu T."/>
            <person name="Wang L."/>
            <person name="Wang Y."/>
            <person name="McGuire P.E."/>
            <person name="Liu S."/>
            <person name="Long H."/>
            <person name="Ramasamy R.K."/>
            <person name="Rodriguez J.C."/>
            <person name="Van S.L."/>
            <person name="Yuan L."/>
            <person name="Wang Z."/>
            <person name="Xia Z."/>
            <person name="Xiao L."/>
            <person name="Anderson O.D."/>
            <person name="Ouyang S."/>
            <person name="Liang Y."/>
            <person name="Zimin A.V."/>
            <person name="Pertea G."/>
            <person name="Qi P."/>
            <person name="Bennetzen J.L."/>
            <person name="Dai X."/>
            <person name="Dawson M.W."/>
            <person name="Muller H.G."/>
            <person name="Kugler K."/>
            <person name="Rivarola-Duarte L."/>
            <person name="Spannagl M."/>
            <person name="Mayer K.F.X."/>
            <person name="Lu F.H."/>
            <person name="Bevan M.W."/>
            <person name="Leroy P."/>
            <person name="Li P."/>
            <person name="You F.M."/>
            <person name="Sun Q."/>
            <person name="Liu Z."/>
            <person name="Lyons E."/>
            <person name="Wicker T."/>
            <person name="Salzberg S.L."/>
            <person name="Devos K.M."/>
            <person name="Dvorak J."/>
        </authorList>
    </citation>
    <scope>NUCLEOTIDE SEQUENCE [LARGE SCALE GENOMIC DNA]</scope>
    <source>
        <strain evidence="7">cv. AL8/78</strain>
    </source>
</reference>
<feature type="region of interest" description="Disordered" evidence="5">
    <location>
        <begin position="326"/>
        <end position="368"/>
    </location>
</feature>
<reference evidence="7" key="4">
    <citation type="submission" date="2019-03" db="UniProtKB">
        <authorList>
            <consortium name="EnsemblPlants"/>
        </authorList>
    </citation>
    <scope>IDENTIFICATION</scope>
</reference>
<feature type="compositionally biased region" description="Basic and acidic residues" evidence="5">
    <location>
        <begin position="352"/>
        <end position="368"/>
    </location>
</feature>
<evidence type="ECO:0000313" key="7">
    <source>
        <dbReference type="EnsemblPlants" id="AET2Gv20256800.16"/>
    </source>
</evidence>
<feature type="compositionally biased region" description="Basic and acidic residues" evidence="5">
    <location>
        <begin position="81"/>
        <end position="104"/>
    </location>
</feature>
<feature type="region of interest" description="Disordered" evidence="5">
    <location>
        <begin position="75"/>
        <end position="112"/>
    </location>
</feature>
<reference evidence="7" key="5">
    <citation type="journal article" date="2021" name="G3 (Bethesda)">
        <title>Aegilops tauschii genome assembly Aet v5.0 features greater sequence contiguity and improved annotation.</title>
        <authorList>
            <person name="Wang L."/>
            <person name="Zhu T."/>
            <person name="Rodriguez J.C."/>
            <person name="Deal K.R."/>
            <person name="Dubcovsky J."/>
            <person name="McGuire P.E."/>
            <person name="Lux T."/>
            <person name="Spannagl M."/>
            <person name="Mayer K.F.X."/>
            <person name="Baldrich P."/>
            <person name="Meyers B.C."/>
            <person name="Huo N."/>
            <person name="Gu Y.Q."/>
            <person name="Zhou H."/>
            <person name="Devos K.M."/>
            <person name="Bennetzen J.L."/>
            <person name="Unver T."/>
            <person name="Budak H."/>
            <person name="Gulick P.J."/>
            <person name="Galiba G."/>
            <person name="Kalapos B."/>
            <person name="Nelson D.R."/>
            <person name="Li P."/>
            <person name="You F.M."/>
            <person name="Luo M.C."/>
            <person name="Dvorak J."/>
        </authorList>
    </citation>
    <scope>NUCLEOTIDE SEQUENCE [LARGE SCALE GENOMIC DNA]</scope>
    <source>
        <strain evidence="7">cv. AL8/78</strain>
    </source>
</reference>
<dbReference type="Pfam" id="PF13907">
    <property type="entry name" value="CHD1-like_C"/>
    <property type="match status" value="1"/>
</dbReference>
<dbReference type="EnsemblPlants" id="AET2Gv20256800.16">
    <property type="protein sequence ID" value="AET2Gv20256800.16"/>
    <property type="gene ID" value="AET2Gv20256800"/>
</dbReference>
<comment type="subcellular location">
    <subcellularLocation>
        <location evidence="1">Nucleus</location>
    </subcellularLocation>
</comment>
<evidence type="ECO:0000256" key="2">
    <source>
        <dbReference type="ARBA" id="ARBA00007025"/>
    </source>
</evidence>
<feature type="compositionally biased region" description="Low complexity" evidence="5">
    <location>
        <begin position="326"/>
        <end position="336"/>
    </location>
</feature>
<dbReference type="PANTHER" id="PTHR45623:SF14">
    <property type="entry name" value="CHROMODOMAIN-HELICASE-DNA-BINDING PROTEIN 1"/>
    <property type="match status" value="1"/>
</dbReference>
<dbReference type="GO" id="GO:0005634">
    <property type="term" value="C:nucleus"/>
    <property type="evidence" value="ECO:0007669"/>
    <property type="project" value="UniProtKB-SubCell"/>
</dbReference>
<feature type="region of interest" description="Disordered" evidence="5">
    <location>
        <begin position="504"/>
        <end position="625"/>
    </location>
</feature>
<dbReference type="InterPro" id="IPR056302">
    <property type="entry name" value="CHD1-2/Hrp3_HTH"/>
</dbReference>
<feature type="compositionally biased region" description="Polar residues" evidence="5">
    <location>
        <begin position="516"/>
        <end position="536"/>
    </location>
</feature>
<evidence type="ECO:0000256" key="5">
    <source>
        <dbReference type="SAM" id="MobiDB-lite"/>
    </source>
</evidence>
<feature type="compositionally biased region" description="Polar residues" evidence="5">
    <location>
        <begin position="580"/>
        <end position="590"/>
    </location>
</feature>
<dbReference type="AlphaFoldDB" id="A0A453ATF8"/>
<dbReference type="GO" id="GO:0140658">
    <property type="term" value="F:ATP-dependent chromatin remodeler activity"/>
    <property type="evidence" value="ECO:0007669"/>
    <property type="project" value="TreeGrafter"/>
</dbReference>
<reference evidence="8" key="1">
    <citation type="journal article" date="2014" name="Science">
        <title>Ancient hybridizations among the ancestral genomes of bread wheat.</title>
        <authorList>
            <consortium name="International Wheat Genome Sequencing Consortium,"/>
            <person name="Marcussen T."/>
            <person name="Sandve S.R."/>
            <person name="Heier L."/>
            <person name="Spannagl M."/>
            <person name="Pfeifer M."/>
            <person name="Jakobsen K.S."/>
            <person name="Wulff B.B."/>
            <person name="Steuernagel B."/>
            <person name="Mayer K.F."/>
            <person name="Olsen O.A."/>
        </authorList>
    </citation>
    <scope>NUCLEOTIDE SEQUENCE [LARGE SCALE GENOMIC DNA]</scope>
    <source>
        <strain evidence="8">cv. AL8/78</strain>
    </source>
</reference>
<keyword evidence="4" id="KW-0539">Nucleus</keyword>
<protein>
    <recommendedName>
        <fullName evidence="6">Chromodomain-helicase-DNA-binding protein 1-like C-terminal domain-containing protein</fullName>
    </recommendedName>
</protein>
<dbReference type="SMART" id="SM01176">
    <property type="entry name" value="DUF4208"/>
    <property type="match status" value="1"/>
</dbReference>
<feature type="compositionally biased region" description="Basic and acidic residues" evidence="5">
    <location>
        <begin position="599"/>
        <end position="609"/>
    </location>
</feature>
<dbReference type="GO" id="GO:0003682">
    <property type="term" value="F:chromatin binding"/>
    <property type="evidence" value="ECO:0007669"/>
    <property type="project" value="TreeGrafter"/>
</dbReference>
<dbReference type="GO" id="GO:0042393">
    <property type="term" value="F:histone binding"/>
    <property type="evidence" value="ECO:0007669"/>
    <property type="project" value="TreeGrafter"/>
</dbReference>
<dbReference type="GO" id="GO:0016887">
    <property type="term" value="F:ATP hydrolysis activity"/>
    <property type="evidence" value="ECO:0007669"/>
    <property type="project" value="TreeGrafter"/>
</dbReference>
<dbReference type="GO" id="GO:0000785">
    <property type="term" value="C:chromatin"/>
    <property type="evidence" value="ECO:0007669"/>
    <property type="project" value="TreeGrafter"/>
</dbReference>
<comment type="similarity">
    <text evidence="2">Belongs to the SNF2/RAD54 helicase family.</text>
</comment>
<dbReference type="GO" id="GO:0034728">
    <property type="term" value="P:nucleosome organization"/>
    <property type="evidence" value="ECO:0007669"/>
    <property type="project" value="TreeGrafter"/>
</dbReference>
<reference evidence="8" key="2">
    <citation type="journal article" date="2017" name="Nat. Plants">
        <title>The Aegilops tauschii genome reveals multiple impacts of transposons.</title>
        <authorList>
            <person name="Zhao G."/>
            <person name="Zou C."/>
            <person name="Li K."/>
            <person name="Wang K."/>
            <person name="Li T."/>
            <person name="Gao L."/>
            <person name="Zhang X."/>
            <person name="Wang H."/>
            <person name="Yang Z."/>
            <person name="Liu X."/>
            <person name="Jiang W."/>
            <person name="Mao L."/>
            <person name="Kong X."/>
            <person name="Jiao Y."/>
            <person name="Jia J."/>
        </authorList>
    </citation>
    <scope>NUCLEOTIDE SEQUENCE [LARGE SCALE GENOMIC DNA]</scope>
    <source>
        <strain evidence="8">cv. AL8/78</strain>
    </source>
</reference>
<name>A0A453ATF8_AEGTS</name>
<feature type="domain" description="Chromodomain-helicase-DNA-binding protein 1-like C-terminal" evidence="6">
    <location>
        <begin position="389"/>
        <end position="493"/>
    </location>
</feature>
<proteinExistence type="inferred from homology"/>
<evidence type="ECO:0000256" key="1">
    <source>
        <dbReference type="ARBA" id="ARBA00004123"/>
    </source>
</evidence>
<keyword evidence="3" id="KW-0238">DNA-binding</keyword>
<dbReference type="Gene3D" id="1.10.10.60">
    <property type="entry name" value="Homeodomain-like"/>
    <property type="match status" value="1"/>
</dbReference>
<accession>A0A453ATF8</accession>
<organism evidence="7 8">
    <name type="scientific">Aegilops tauschii subsp. strangulata</name>
    <name type="common">Goatgrass</name>
    <dbReference type="NCBI Taxonomy" id="200361"/>
    <lineage>
        <taxon>Eukaryota</taxon>
        <taxon>Viridiplantae</taxon>
        <taxon>Streptophyta</taxon>
        <taxon>Embryophyta</taxon>
        <taxon>Tracheophyta</taxon>
        <taxon>Spermatophyta</taxon>
        <taxon>Magnoliopsida</taxon>
        <taxon>Liliopsida</taxon>
        <taxon>Poales</taxon>
        <taxon>Poaceae</taxon>
        <taxon>BOP clade</taxon>
        <taxon>Pooideae</taxon>
        <taxon>Triticodae</taxon>
        <taxon>Triticeae</taxon>
        <taxon>Triticinae</taxon>
        <taxon>Aegilops</taxon>
    </lineage>
</organism>
<evidence type="ECO:0000256" key="4">
    <source>
        <dbReference type="ARBA" id="ARBA00023242"/>
    </source>
</evidence>
<evidence type="ECO:0000313" key="8">
    <source>
        <dbReference type="Proteomes" id="UP000015105"/>
    </source>
</evidence>
<dbReference type="InterPro" id="IPR025260">
    <property type="entry name" value="CHD1-like_C"/>
</dbReference>
<evidence type="ECO:0000259" key="6">
    <source>
        <dbReference type="SMART" id="SM01176"/>
    </source>
</evidence>
<evidence type="ECO:0000256" key="3">
    <source>
        <dbReference type="ARBA" id="ARBA00023125"/>
    </source>
</evidence>
<keyword evidence="8" id="KW-1185">Reference proteome</keyword>
<dbReference type="Proteomes" id="UP000015105">
    <property type="component" value="Chromosome 2D"/>
</dbReference>
<feature type="compositionally biased region" description="Polar residues" evidence="5">
    <location>
        <begin position="562"/>
        <end position="571"/>
    </location>
</feature>
<dbReference type="Pfam" id="PF23588">
    <property type="entry name" value="HTH_CHD1_Hrp3"/>
    <property type="match status" value="1"/>
</dbReference>
<sequence length="625" mass="71027">MKRPRGSLKAWTLMKYLRELRKLKQRLLKGKKEMSFLVLSRVANFSSGEDDASFWSRLIQPDPADMGQETLAPRAARNKKSYVEDHQLDKNSSRKRRAVDSQEKPRRRSSRTVDTMVSLPFIDGAVAQVRSWSFGNMPKKDASRFVRAVKKFGNPSQIGLIVDDVGGAIAKAPCEAQIELYESLIDGCQEAVKENTDIKGTVLDFFGVPVKAYELLARVEELQCLAKRIARYKDPVRQYRIQSPYKKPQWSASCGWIETDDARLLLGIHWYGYGNWEKIRLDPKLGLTTKIAPATLGERETFLPRAPNLDNRASALLQKEYANLSGKSSKAKGGASQKVNNENGGARSFKGRQKDLKPQEDIKSNKDDIKKRKVVEEAEAREEGEISESEEQIKYRLEKEEKWLEWCSEALDEEQDILKRLDRLQNTSLNLPKEKVLSRIRRYLQIIGEKIGKVAAQHVESYKQSRMTTRLWNYVARFSNMSGEQLCDLYLKVCQDQMEAGVGPSHGGNFAPAPNRGSSNQPHPPRNQRSTRSFQHTPEPLNNGENTGNSEAWKRRRRADQDNQFDTQTMYQPPPFMANGNRSQESSSSAGILGWGPVEMRRYGTERSKRGVHPSRFPAGHGPLL</sequence>